<name>A0A1C3NXI9_9ACTN</name>
<dbReference type="AlphaFoldDB" id="A0A1C3NXI9"/>
<keyword evidence="2" id="KW-1185">Reference proteome</keyword>
<accession>A0A1C3NXI9</accession>
<protein>
    <recommendedName>
        <fullName evidence="3">Carrier domain-containing protein</fullName>
    </recommendedName>
</protein>
<organism evidence="1 2">
    <name type="scientific">Candidatus Protofrankia californiensis</name>
    <dbReference type="NCBI Taxonomy" id="1839754"/>
    <lineage>
        <taxon>Bacteria</taxon>
        <taxon>Bacillati</taxon>
        <taxon>Actinomycetota</taxon>
        <taxon>Actinomycetes</taxon>
        <taxon>Frankiales</taxon>
        <taxon>Frankiaceae</taxon>
        <taxon>Protofrankia</taxon>
    </lineage>
</organism>
<dbReference type="EMBL" id="FLUV01001018">
    <property type="protein sequence ID" value="SBW22283.1"/>
    <property type="molecule type" value="Genomic_DNA"/>
</dbReference>
<gene>
    <name evidence="1" type="ORF">FDG2_2413</name>
</gene>
<dbReference type="Proteomes" id="UP000199013">
    <property type="component" value="Unassembled WGS sequence"/>
</dbReference>
<evidence type="ECO:0000313" key="2">
    <source>
        <dbReference type="Proteomes" id="UP000199013"/>
    </source>
</evidence>
<evidence type="ECO:0000313" key="1">
    <source>
        <dbReference type="EMBL" id="SBW22283.1"/>
    </source>
</evidence>
<reference evidence="2" key="1">
    <citation type="submission" date="2016-02" db="EMBL/GenBank/DDBJ databases">
        <authorList>
            <person name="Wibberg D."/>
        </authorList>
    </citation>
    <scope>NUCLEOTIDE SEQUENCE [LARGE SCALE GENOMIC DNA]</scope>
</reference>
<evidence type="ECO:0008006" key="3">
    <source>
        <dbReference type="Google" id="ProtNLM"/>
    </source>
</evidence>
<sequence>MSFLALLEEQIEDALDVQVTLTSEKAVSRRISPFASVANLVGFIEEEIKEAGPVPASGLT</sequence>
<proteinExistence type="predicted"/>